<dbReference type="EMBL" id="FQUP01000001">
    <property type="protein sequence ID" value="SHE66416.1"/>
    <property type="molecule type" value="Genomic_DNA"/>
</dbReference>
<keyword evidence="2" id="KW-1185">Reference proteome</keyword>
<proteinExistence type="predicted"/>
<sequence>MSTDSNEARARPCIETPSQAMADVMAERWRQIDGEGRTREHDDLHNTGEMARAAACYALSAGRLEDEEQDHLARLAVRHGWPWAWSWWKPKDRRRDLVRAGALIIAEIERLDRAAGRAS</sequence>
<dbReference type="RefSeq" id="WP_073051348.1">
    <property type="nucleotide sequence ID" value="NZ_FQUP01000001.1"/>
</dbReference>
<evidence type="ECO:0000313" key="1">
    <source>
        <dbReference type="EMBL" id="SHE66416.1"/>
    </source>
</evidence>
<reference evidence="1 2" key="1">
    <citation type="submission" date="2016-11" db="EMBL/GenBank/DDBJ databases">
        <authorList>
            <person name="Jaros S."/>
            <person name="Januszkiewicz K."/>
            <person name="Wedrychowicz H."/>
        </authorList>
    </citation>
    <scope>NUCLEOTIDE SEQUENCE [LARGE SCALE GENOMIC DNA]</scope>
    <source>
        <strain evidence="1 2">DSM 19436</strain>
    </source>
</reference>
<dbReference type="STRING" id="1122133.SAMN02745157_0663"/>
<dbReference type="OrthoDB" id="983041at2"/>
<name>A0A1M4VBU5_9HYPH</name>
<evidence type="ECO:0000313" key="2">
    <source>
        <dbReference type="Proteomes" id="UP000184485"/>
    </source>
</evidence>
<gene>
    <name evidence="1" type="ORF">SAMN02745157_0663</name>
</gene>
<protein>
    <submittedName>
        <fullName evidence="1">Uncharacterized protein</fullName>
    </submittedName>
</protein>
<dbReference type="AlphaFoldDB" id="A0A1M4VBU5"/>
<accession>A0A1M4VBU5</accession>
<organism evidence="1 2">
    <name type="scientific">Kaistia soli DSM 19436</name>
    <dbReference type="NCBI Taxonomy" id="1122133"/>
    <lineage>
        <taxon>Bacteria</taxon>
        <taxon>Pseudomonadati</taxon>
        <taxon>Pseudomonadota</taxon>
        <taxon>Alphaproteobacteria</taxon>
        <taxon>Hyphomicrobiales</taxon>
        <taxon>Kaistiaceae</taxon>
        <taxon>Kaistia</taxon>
    </lineage>
</organism>
<dbReference type="Proteomes" id="UP000184485">
    <property type="component" value="Unassembled WGS sequence"/>
</dbReference>